<dbReference type="InterPro" id="IPR036390">
    <property type="entry name" value="WH_DNA-bd_sf"/>
</dbReference>
<dbReference type="InterPro" id="IPR036388">
    <property type="entry name" value="WH-like_DNA-bd_sf"/>
</dbReference>
<evidence type="ECO:0000313" key="9">
    <source>
        <dbReference type="Proteomes" id="UP001499974"/>
    </source>
</evidence>
<dbReference type="Pfam" id="PF08220">
    <property type="entry name" value="HTH_DeoR"/>
    <property type="match status" value="1"/>
</dbReference>
<comment type="caution">
    <text evidence="8">The sequence shown here is derived from an EMBL/GenBank/DDBJ whole genome shotgun (WGS) entry which is preliminary data.</text>
</comment>
<sequence length="257" mass="27160">MTMYAEERQQAMAQLVTDRGRVSVTAIAEQFDVTTETVRRDLSVLERMGLLRRVHGGAVPASALAVIEAGLGERDQANTAEKDRIARAALDLLPPADGTVLIDAGSTTSRFASLLPRDLRLTVVTHAVPVAARLAGSPQVELHLLPGRVRPTTQAAVGADTVAALGVLRADVAFLGTNGLTLDHGLSTPDREEAAAKRAMASSARRVVCLADSSKVGVEAPLRFADLTDLDVLVTDDGISDDDRRALERADVEVVVA</sequence>
<dbReference type="SMART" id="SM01134">
    <property type="entry name" value="DeoRC"/>
    <property type="match status" value="1"/>
</dbReference>
<reference evidence="9" key="1">
    <citation type="journal article" date="2019" name="Int. J. Syst. Evol. Microbiol.">
        <title>The Global Catalogue of Microorganisms (GCM) 10K type strain sequencing project: providing services to taxonomists for standard genome sequencing and annotation.</title>
        <authorList>
            <consortium name="The Broad Institute Genomics Platform"/>
            <consortium name="The Broad Institute Genome Sequencing Center for Infectious Disease"/>
            <person name="Wu L."/>
            <person name="Ma J."/>
        </authorList>
    </citation>
    <scope>NUCLEOTIDE SEQUENCE [LARGE SCALE GENOMIC DNA]</scope>
    <source>
        <strain evidence="9">JCM 18531</strain>
    </source>
</reference>
<dbReference type="PANTHER" id="PTHR30363">
    <property type="entry name" value="HTH-TYPE TRANSCRIPTIONAL REGULATOR SRLR-RELATED"/>
    <property type="match status" value="1"/>
</dbReference>
<dbReference type="SUPFAM" id="SSF100950">
    <property type="entry name" value="NagB/RpiA/CoA transferase-like"/>
    <property type="match status" value="1"/>
</dbReference>
<dbReference type="PROSITE" id="PS51000">
    <property type="entry name" value="HTH_DEOR_2"/>
    <property type="match status" value="1"/>
</dbReference>
<comment type="function">
    <text evidence="6">Repressor of the lactose catabolism operon. Galactose-6-phosphate is the inducer.</text>
</comment>
<keyword evidence="4 8" id="KW-0238">DNA-binding</keyword>
<dbReference type="InterPro" id="IPR037171">
    <property type="entry name" value="NagB/RpiA_transferase-like"/>
</dbReference>
<keyword evidence="2" id="KW-0678">Repressor</keyword>
<dbReference type="InterPro" id="IPR001034">
    <property type="entry name" value="DeoR_HTH"/>
</dbReference>
<dbReference type="Pfam" id="PF00455">
    <property type="entry name" value="DeoRC"/>
    <property type="match status" value="1"/>
</dbReference>
<evidence type="ECO:0000256" key="6">
    <source>
        <dbReference type="ARBA" id="ARBA00024937"/>
    </source>
</evidence>
<dbReference type="InterPro" id="IPR018356">
    <property type="entry name" value="Tscrpt_reg_HTH_DeoR_CS"/>
</dbReference>
<dbReference type="Gene3D" id="1.10.10.10">
    <property type="entry name" value="Winged helix-like DNA-binding domain superfamily/Winged helix DNA-binding domain"/>
    <property type="match status" value="1"/>
</dbReference>
<gene>
    <name evidence="8" type="ORF">GCM10023349_00330</name>
</gene>
<proteinExistence type="predicted"/>
<evidence type="ECO:0000256" key="5">
    <source>
        <dbReference type="ARBA" id="ARBA00023163"/>
    </source>
</evidence>
<evidence type="ECO:0000313" key="8">
    <source>
        <dbReference type="EMBL" id="GAA4689986.1"/>
    </source>
</evidence>
<keyword evidence="5" id="KW-0804">Transcription</keyword>
<dbReference type="GO" id="GO:0003677">
    <property type="term" value="F:DNA binding"/>
    <property type="evidence" value="ECO:0007669"/>
    <property type="project" value="UniProtKB-KW"/>
</dbReference>
<dbReference type="InterPro" id="IPR050313">
    <property type="entry name" value="Carb_Metab_HTH_regulators"/>
</dbReference>
<keyword evidence="9" id="KW-1185">Reference proteome</keyword>
<dbReference type="PANTHER" id="PTHR30363:SF4">
    <property type="entry name" value="GLYCEROL-3-PHOSPHATE REGULON REPRESSOR"/>
    <property type="match status" value="1"/>
</dbReference>
<dbReference type="SMART" id="SM00420">
    <property type="entry name" value="HTH_DEOR"/>
    <property type="match status" value="1"/>
</dbReference>
<dbReference type="EMBL" id="BAABKM010000001">
    <property type="protein sequence ID" value="GAA4689986.1"/>
    <property type="molecule type" value="Genomic_DNA"/>
</dbReference>
<evidence type="ECO:0000256" key="2">
    <source>
        <dbReference type="ARBA" id="ARBA00022491"/>
    </source>
</evidence>
<evidence type="ECO:0000256" key="1">
    <source>
        <dbReference type="ARBA" id="ARBA00021390"/>
    </source>
</evidence>
<keyword evidence="3" id="KW-0805">Transcription regulation</keyword>
<dbReference type="Gene3D" id="3.40.50.1360">
    <property type="match status" value="1"/>
</dbReference>
<organism evidence="8 9">
    <name type="scientific">Nocardioides conyzicola</name>
    <dbReference type="NCBI Taxonomy" id="1651781"/>
    <lineage>
        <taxon>Bacteria</taxon>
        <taxon>Bacillati</taxon>
        <taxon>Actinomycetota</taxon>
        <taxon>Actinomycetes</taxon>
        <taxon>Propionibacteriales</taxon>
        <taxon>Nocardioidaceae</taxon>
        <taxon>Nocardioides</taxon>
    </lineage>
</organism>
<name>A0ABP8WIX2_9ACTN</name>
<dbReference type="PRINTS" id="PR00037">
    <property type="entry name" value="HTHLACR"/>
</dbReference>
<accession>A0ABP8WIX2</accession>
<protein>
    <recommendedName>
        <fullName evidence="1">Lactose phosphotransferase system repressor</fullName>
    </recommendedName>
</protein>
<evidence type="ECO:0000256" key="3">
    <source>
        <dbReference type="ARBA" id="ARBA00023015"/>
    </source>
</evidence>
<dbReference type="PROSITE" id="PS00894">
    <property type="entry name" value="HTH_DEOR_1"/>
    <property type="match status" value="1"/>
</dbReference>
<dbReference type="InterPro" id="IPR014036">
    <property type="entry name" value="DeoR-like_C"/>
</dbReference>
<evidence type="ECO:0000259" key="7">
    <source>
        <dbReference type="PROSITE" id="PS51000"/>
    </source>
</evidence>
<dbReference type="Proteomes" id="UP001499974">
    <property type="component" value="Unassembled WGS sequence"/>
</dbReference>
<dbReference type="RefSeq" id="WP_345518013.1">
    <property type="nucleotide sequence ID" value="NZ_BAABKM010000001.1"/>
</dbReference>
<feature type="domain" description="HTH deoR-type" evidence="7">
    <location>
        <begin position="5"/>
        <end position="60"/>
    </location>
</feature>
<dbReference type="SUPFAM" id="SSF46785">
    <property type="entry name" value="Winged helix' DNA-binding domain"/>
    <property type="match status" value="1"/>
</dbReference>
<evidence type="ECO:0000256" key="4">
    <source>
        <dbReference type="ARBA" id="ARBA00023125"/>
    </source>
</evidence>